<reference evidence="6 7" key="1">
    <citation type="submission" date="2019-03" db="EMBL/GenBank/DDBJ databases">
        <title>This is whole genome sequence of Paenibacillus sp MS74 strain.</title>
        <authorList>
            <person name="Trinh H.N."/>
        </authorList>
    </citation>
    <scope>NUCLEOTIDE SEQUENCE [LARGE SCALE GENOMIC DNA]</scope>
    <source>
        <strain evidence="6 7">MS74</strain>
    </source>
</reference>
<dbReference type="PANTHER" id="PTHR11496:SF102">
    <property type="entry name" value="ALCOHOL DEHYDROGENASE 4"/>
    <property type="match status" value="1"/>
</dbReference>
<dbReference type="PANTHER" id="PTHR11496">
    <property type="entry name" value="ALCOHOL DEHYDROGENASE"/>
    <property type="match status" value="1"/>
</dbReference>
<dbReference type="CDD" id="cd08551">
    <property type="entry name" value="Fe-ADH"/>
    <property type="match status" value="1"/>
</dbReference>
<feature type="domain" description="Fe-containing alcohol dehydrogenase-like C-terminal" evidence="5">
    <location>
        <begin position="187"/>
        <end position="382"/>
    </location>
</feature>
<dbReference type="FunFam" id="3.40.50.1970:FF:000003">
    <property type="entry name" value="Alcohol dehydrogenase, iron-containing"/>
    <property type="match status" value="1"/>
</dbReference>
<dbReference type="InterPro" id="IPR001670">
    <property type="entry name" value="ADH_Fe/GldA"/>
</dbReference>
<keyword evidence="3" id="KW-0520">NAD</keyword>
<dbReference type="Proteomes" id="UP000295636">
    <property type="component" value="Unassembled WGS sequence"/>
</dbReference>
<dbReference type="PROSITE" id="PS00913">
    <property type="entry name" value="ADH_IRON_1"/>
    <property type="match status" value="1"/>
</dbReference>
<dbReference type="EMBL" id="SMRT01000036">
    <property type="protein sequence ID" value="TDF89742.1"/>
    <property type="molecule type" value="Genomic_DNA"/>
</dbReference>
<evidence type="ECO:0000259" key="4">
    <source>
        <dbReference type="Pfam" id="PF00465"/>
    </source>
</evidence>
<name>A0A4R5K8G0_9BACL</name>
<dbReference type="InterPro" id="IPR018211">
    <property type="entry name" value="ADH_Fe_CS"/>
</dbReference>
<evidence type="ECO:0000313" key="7">
    <source>
        <dbReference type="Proteomes" id="UP000295636"/>
    </source>
</evidence>
<sequence length="388" mass="41181">MDYKYFMPTQVECGIGTSTRTGEYLAASRVRKVLLVTDAGIIKANMLENMIESLEAQGITPDIYDKVEPNPSAESIMNGLSFLNEAGADSVVAVGGGSSIDTAKGIAIMARNTGNILDYEGVGKIPNPGLPLIAIPTTAGTGSEVTPSTIVTNRATSFKAAVISPYLYPKLAILDPSLTLKLPQPITAATGMDALTHAIESYTSKGASPLSQAFALSAIKMIAHNIEKAYFSGTDLHSREQMLVASMMAGAAFAQSRLGNVHAISHTMGGIFNIAHGIANASLLPYVMKFNSPACLERMADIAEALGCDTAGGSVQEAAEMAIEKVIRLNQRLQIPSNIKDLGVELDQLEKMVEDSMRSGNVLINPRLTIARDIRHIIECAYSGSFDL</sequence>
<dbReference type="InterPro" id="IPR056798">
    <property type="entry name" value="ADH_Fe_C"/>
</dbReference>
<dbReference type="FunFam" id="1.20.1090.10:FF:000001">
    <property type="entry name" value="Aldehyde-alcohol dehydrogenase"/>
    <property type="match status" value="1"/>
</dbReference>
<comment type="caution">
    <text evidence="6">The sequence shown here is derived from an EMBL/GenBank/DDBJ whole genome shotgun (WGS) entry which is preliminary data.</text>
</comment>
<dbReference type="InterPro" id="IPR039697">
    <property type="entry name" value="Alcohol_dehydrogenase_Fe"/>
</dbReference>
<dbReference type="Pfam" id="PF25137">
    <property type="entry name" value="ADH_Fe_C"/>
    <property type="match status" value="1"/>
</dbReference>
<evidence type="ECO:0000256" key="1">
    <source>
        <dbReference type="ARBA" id="ARBA00007358"/>
    </source>
</evidence>
<proteinExistence type="inferred from homology"/>
<dbReference type="Gene3D" id="3.40.50.1970">
    <property type="match status" value="1"/>
</dbReference>
<dbReference type="OrthoDB" id="9815791at2"/>
<dbReference type="Gene3D" id="1.20.1090.10">
    <property type="entry name" value="Dehydroquinate synthase-like - alpha domain"/>
    <property type="match status" value="1"/>
</dbReference>
<dbReference type="AlphaFoldDB" id="A0A4R5K8G0"/>
<dbReference type="GO" id="GO:0046872">
    <property type="term" value="F:metal ion binding"/>
    <property type="evidence" value="ECO:0007669"/>
    <property type="project" value="InterPro"/>
</dbReference>
<dbReference type="GO" id="GO:0004022">
    <property type="term" value="F:alcohol dehydrogenase (NAD+) activity"/>
    <property type="evidence" value="ECO:0007669"/>
    <property type="project" value="TreeGrafter"/>
</dbReference>
<keyword evidence="7" id="KW-1185">Reference proteome</keyword>
<protein>
    <submittedName>
        <fullName evidence="6">Iron-containing alcohol dehydrogenase</fullName>
    </submittedName>
</protein>
<organism evidence="6 7">
    <name type="scientific">Paenibacillus piri</name>
    <dbReference type="NCBI Taxonomy" id="2547395"/>
    <lineage>
        <taxon>Bacteria</taxon>
        <taxon>Bacillati</taxon>
        <taxon>Bacillota</taxon>
        <taxon>Bacilli</taxon>
        <taxon>Bacillales</taxon>
        <taxon>Paenibacillaceae</taxon>
        <taxon>Paenibacillus</taxon>
    </lineage>
</organism>
<dbReference type="RefSeq" id="WP_133236896.1">
    <property type="nucleotide sequence ID" value="NZ_SMRT01000036.1"/>
</dbReference>
<keyword evidence="2" id="KW-0560">Oxidoreductase</keyword>
<evidence type="ECO:0000256" key="2">
    <source>
        <dbReference type="ARBA" id="ARBA00023002"/>
    </source>
</evidence>
<evidence type="ECO:0000256" key="3">
    <source>
        <dbReference type="ARBA" id="ARBA00023027"/>
    </source>
</evidence>
<dbReference type="Pfam" id="PF00465">
    <property type="entry name" value="Fe-ADH"/>
    <property type="match status" value="1"/>
</dbReference>
<evidence type="ECO:0000313" key="6">
    <source>
        <dbReference type="EMBL" id="TDF89742.1"/>
    </source>
</evidence>
<feature type="domain" description="Alcohol dehydrogenase iron-type/glycerol dehydrogenase GldA" evidence="4">
    <location>
        <begin position="8"/>
        <end position="176"/>
    </location>
</feature>
<accession>A0A4R5K8G0</accession>
<gene>
    <name evidence="6" type="ORF">E1757_34630</name>
</gene>
<evidence type="ECO:0000259" key="5">
    <source>
        <dbReference type="Pfam" id="PF25137"/>
    </source>
</evidence>
<dbReference type="SUPFAM" id="SSF56796">
    <property type="entry name" value="Dehydroquinate synthase-like"/>
    <property type="match status" value="1"/>
</dbReference>
<comment type="similarity">
    <text evidence="1">Belongs to the iron-containing alcohol dehydrogenase family.</text>
</comment>